<dbReference type="Pfam" id="PF00652">
    <property type="entry name" value="Ricin_B_lectin"/>
    <property type="match status" value="1"/>
</dbReference>
<proteinExistence type="predicted"/>
<dbReference type="EMBL" id="PJOS01000002">
    <property type="protein sequence ID" value="PKT74696.1"/>
    <property type="molecule type" value="Genomic_DNA"/>
</dbReference>
<dbReference type="SUPFAM" id="SSF51126">
    <property type="entry name" value="Pectin lyase-like"/>
    <property type="match status" value="1"/>
</dbReference>
<dbReference type="AlphaFoldDB" id="A0A2I0SXN1"/>
<dbReference type="CDD" id="cd23669">
    <property type="entry name" value="GH55_SacteLam55A-like"/>
    <property type="match status" value="1"/>
</dbReference>
<keyword evidence="4" id="KW-1185">Reference proteome</keyword>
<comment type="caution">
    <text evidence="3">The sequence shown here is derived from an EMBL/GenBank/DDBJ whole genome shotgun (WGS) entry which is preliminary data.</text>
</comment>
<dbReference type="InterPro" id="IPR059186">
    <property type="entry name" value="SACTE_4363"/>
</dbReference>
<protein>
    <submittedName>
        <fullName evidence="3">Coagulation factor 5/8 type domain-containing protein</fullName>
    </submittedName>
</protein>
<evidence type="ECO:0000256" key="1">
    <source>
        <dbReference type="SAM" id="MobiDB-lite"/>
    </source>
</evidence>
<dbReference type="InterPro" id="IPR011050">
    <property type="entry name" value="Pectin_lyase_fold/virulence"/>
</dbReference>
<organism evidence="3 4">
    <name type="scientific">Streptomyces populi</name>
    <dbReference type="NCBI Taxonomy" id="2058924"/>
    <lineage>
        <taxon>Bacteria</taxon>
        <taxon>Bacillati</taxon>
        <taxon>Actinomycetota</taxon>
        <taxon>Actinomycetes</taxon>
        <taxon>Kitasatosporales</taxon>
        <taxon>Streptomycetaceae</taxon>
        <taxon>Streptomyces</taxon>
    </lineage>
</organism>
<dbReference type="OrthoDB" id="2479530at2"/>
<name>A0A2I0SXN1_9ACTN</name>
<reference evidence="3 4" key="1">
    <citation type="submission" date="2017-12" db="EMBL/GenBank/DDBJ databases">
        <title>Streptomyces populusis sp. nov., a novel endophytic actinobacterium isolated from stems of Populus adenopoda Maxim.</title>
        <authorList>
            <person name="Wang Z."/>
        </authorList>
    </citation>
    <scope>NUCLEOTIDE SEQUENCE [LARGE SCALE GENOMIC DNA]</scope>
    <source>
        <strain evidence="3 4">A249</strain>
    </source>
</reference>
<dbReference type="InterPro" id="IPR000772">
    <property type="entry name" value="Ricin_B_lectin"/>
</dbReference>
<dbReference type="PROSITE" id="PS50231">
    <property type="entry name" value="RICIN_B_LECTIN"/>
    <property type="match status" value="1"/>
</dbReference>
<dbReference type="InterPro" id="IPR035992">
    <property type="entry name" value="Ricin_B-like_lectins"/>
</dbReference>
<dbReference type="RefSeq" id="WP_103547441.1">
    <property type="nucleotide sequence ID" value="NZ_JBHJSK010000006.1"/>
</dbReference>
<gene>
    <name evidence="3" type="ORF">CW362_01590</name>
</gene>
<feature type="domain" description="Ricin B lectin" evidence="2">
    <location>
        <begin position="64"/>
        <end position="200"/>
    </location>
</feature>
<evidence type="ECO:0000259" key="2">
    <source>
        <dbReference type="SMART" id="SM00458"/>
    </source>
</evidence>
<dbReference type="Proteomes" id="UP000236178">
    <property type="component" value="Unassembled WGS sequence"/>
</dbReference>
<evidence type="ECO:0000313" key="4">
    <source>
        <dbReference type="Proteomes" id="UP000236178"/>
    </source>
</evidence>
<dbReference type="CDD" id="cd00161">
    <property type="entry name" value="beta-trefoil_Ricin-like"/>
    <property type="match status" value="1"/>
</dbReference>
<dbReference type="SUPFAM" id="SSF50370">
    <property type="entry name" value="Ricin B-like lectins"/>
    <property type="match status" value="2"/>
</dbReference>
<accession>A0A2I0SXN1</accession>
<dbReference type="SMART" id="SM00458">
    <property type="entry name" value="RICIN"/>
    <property type="match status" value="1"/>
</dbReference>
<evidence type="ECO:0000313" key="3">
    <source>
        <dbReference type="EMBL" id="PKT74696.1"/>
    </source>
</evidence>
<feature type="region of interest" description="Disordered" evidence="1">
    <location>
        <begin position="732"/>
        <end position="753"/>
    </location>
</feature>
<dbReference type="Gene3D" id="2.80.10.50">
    <property type="match status" value="3"/>
</dbReference>
<sequence>MSRFPLPGSRRDSGRRRTAGLLTVTALVATTVSGLTAAPQSAAAQDDAARNGALAQSAAVPADWATVVNAGSGKCVDARAAGTADGTAVQQYACNGSQAQQWRFAATSGGYSQVGNRADSTEAWDVTGVSTADGAPVQLWTYGGGANQQWQPVAEAGGTYHFVNRNSGKCLDVPSASTADSVQLQQYACNGTAAQSFRVDTVGAQQPPGTPDLGPNVTVFDPSTPAATIRSSLDSAFAQQETNQFGTARKAFLFKPGTYSADANVGFYTQVAGLGLSPDDVTIRGTVHAEADWFQGNATQNFWRSAENLSVTPPSGSDRWAVSQAAPYRRVHLRGNLALDDGGWSSGGYMADTRIDGQVNSGSQQQWLSRNTDWSSWTGSNWNMVFVGARNAPGNSFPNPPYTTVDRTPVSREKPFLYVDTAGAWKVFVPSVRTDSSGTSWGSGAPAGTSLPLSDFFVVKPGATAAQMDDALAQGKNLLVTPGVYHLDRTLRVTRADTVVLGLGLATLVPDNGVTAMTVADVNGVQLAGLLIDAGTTNSAQLLEMGPSGSSADHGADPSSLHDVFFRVGGAGVGKATTSLTVNSDDVIGDHLWLWRADHGSGVGWTSNTADTGLVVNGDDVTMYGLFVEHYQKYQTVWNGNGGRTYFYQNEMPYDPPDQAAWTSGSTQGYAAYKVAPSVTSHQVYGFGSYCYFNVNPSVAAEHAIEAPNNANVRFKDMVTVSLGGTGTIRHVVNDRGGPSNSSTNVADLVSYP</sequence>